<dbReference type="Proteomes" id="UP000018936">
    <property type="component" value="Unassembled WGS sequence"/>
</dbReference>
<evidence type="ECO:0000256" key="1">
    <source>
        <dbReference type="ARBA" id="ARBA00004141"/>
    </source>
</evidence>
<dbReference type="SUPFAM" id="SSF48652">
    <property type="entry name" value="Tetraspanin"/>
    <property type="match status" value="1"/>
</dbReference>
<keyword evidence="4 6" id="KW-1133">Transmembrane helix</keyword>
<keyword evidence="8" id="KW-1185">Reference proteome</keyword>
<comment type="caution">
    <text evidence="7">The sequence shown here is derived from an EMBL/GenBank/DDBJ whole genome shotgun (WGS) entry which is preliminary data.</text>
</comment>
<evidence type="ECO:0000256" key="5">
    <source>
        <dbReference type="ARBA" id="ARBA00023136"/>
    </source>
</evidence>
<dbReference type="InterPro" id="IPR008952">
    <property type="entry name" value="Tetraspanin_EC2_sf"/>
</dbReference>
<feature type="transmembrane region" description="Helical" evidence="6">
    <location>
        <begin position="248"/>
        <end position="273"/>
    </location>
</feature>
<evidence type="ECO:0000313" key="7">
    <source>
        <dbReference type="EMBL" id="ETE63945.1"/>
    </source>
</evidence>
<dbReference type="CDD" id="cd03160">
    <property type="entry name" value="CD37_CD82_like_LEL"/>
    <property type="match status" value="1"/>
</dbReference>
<evidence type="ECO:0000256" key="6">
    <source>
        <dbReference type="SAM" id="Phobius"/>
    </source>
</evidence>
<accession>V8NPE2</accession>
<dbReference type="AlphaFoldDB" id="V8NPE2"/>
<dbReference type="PANTHER" id="PTHR19282:SF44">
    <property type="entry name" value="CD82 ANTIGEN"/>
    <property type="match status" value="1"/>
</dbReference>
<feature type="non-terminal residue" evidence="7">
    <location>
        <position position="1"/>
    </location>
</feature>
<name>V8NPE2_OPHHA</name>
<evidence type="ECO:0000313" key="8">
    <source>
        <dbReference type="Proteomes" id="UP000018936"/>
    </source>
</evidence>
<dbReference type="PRINTS" id="PR00259">
    <property type="entry name" value="TMFOUR"/>
</dbReference>
<dbReference type="Pfam" id="PF00335">
    <property type="entry name" value="Tetraspanin"/>
    <property type="match status" value="1"/>
</dbReference>
<dbReference type="InterPro" id="IPR018503">
    <property type="entry name" value="Tetraspanin_CS"/>
</dbReference>
<protein>
    <submittedName>
        <fullName evidence="7">CD82 antigen</fullName>
    </submittedName>
</protein>
<proteinExistence type="inferred from homology"/>
<comment type="similarity">
    <text evidence="2">Belongs to the tetraspanin (TM4SF) family.</text>
</comment>
<evidence type="ECO:0000256" key="2">
    <source>
        <dbReference type="ARBA" id="ARBA00006840"/>
    </source>
</evidence>
<keyword evidence="3 6" id="KW-0812">Transmembrane</keyword>
<dbReference type="GO" id="GO:0005886">
    <property type="term" value="C:plasma membrane"/>
    <property type="evidence" value="ECO:0007669"/>
    <property type="project" value="TreeGrafter"/>
</dbReference>
<keyword evidence="5 6" id="KW-0472">Membrane</keyword>
<dbReference type="PANTHER" id="PTHR19282">
    <property type="entry name" value="TETRASPANIN"/>
    <property type="match status" value="1"/>
</dbReference>
<dbReference type="Gene3D" id="1.10.1450.10">
    <property type="entry name" value="Tetraspanin"/>
    <property type="match status" value="1"/>
</dbReference>
<organism evidence="7 8">
    <name type="scientific">Ophiophagus hannah</name>
    <name type="common">King cobra</name>
    <name type="synonym">Naja hannah</name>
    <dbReference type="NCBI Taxonomy" id="8665"/>
    <lineage>
        <taxon>Eukaryota</taxon>
        <taxon>Metazoa</taxon>
        <taxon>Chordata</taxon>
        <taxon>Craniata</taxon>
        <taxon>Vertebrata</taxon>
        <taxon>Euteleostomi</taxon>
        <taxon>Lepidosauria</taxon>
        <taxon>Squamata</taxon>
        <taxon>Bifurcata</taxon>
        <taxon>Unidentata</taxon>
        <taxon>Episquamata</taxon>
        <taxon>Toxicofera</taxon>
        <taxon>Serpentes</taxon>
        <taxon>Colubroidea</taxon>
        <taxon>Elapidae</taxon>
        <taxon>Elapinae</taxon>
        <taxon>Ophiophagus</taxon>
    </lineage>
</organism>
<dbReference type="EMBL" id="AZIM01002485">
    <property type="protein sequence ID" value="ETE63945.1"/>
    <property type="molecule type" value="Genomic_DNA"/>
</dbReference>
<gene>
    <name evidence="7" type="primary">CD82</name>
    <name evidence="7" type="ORF">L345_10288</name>
</gene>
<evidence type="ECO:0000256" key="4">
    <source>
        <dbReference type="ARBA" id="ARBA00022989"/>
    </source>
</evidence>
<evidence type="ECO:0000256" key="3">
    <source>
        <dbReference type="ARBA" id="ARBA00022692"/>
    </source>
</evidence>
<reference evidence="7 8" key="1">
    <citation type="journal article" date="2013" name="Proc. Natl. Acad. Sci. U.S.A.">
        <title>The king cobra genome reveals dynamic gene evolution and adaptation in the snake venom system.</title>
        <authorList>
            <person name="Vonk F.J."/>
            <person name="Casewell N.R."/>
            <person name="Henkel C.V."/>
            <person name="Heimberg A.M."/>
            <person name="Jansen H.J."/>
            <person name="McCleary R.J."/>
            <person name="Kerkkamp H.M."/>
            <person name="Vos R.A."/>
            <person name="Guerreiro I."/>
            <person name="Calvete J.J."/>
            <person name="Wuster W."/>
            <person name="Woods A.E."/>
            <person name="Logan J.M."/>
            <person name="Harrison R.A."/>
            <person name="Castoe T.A."/>
            <person name="de Koning A.P."/>
            <person name="Pollock D.D."/>
            <person name="Yandell M."/>
            <person name="Calderon D."/>
            <person name="Renjifo C."/>
            <person name="Currier R.B."/>
            <person name="Salgado D."/>
            <person name="Pla D."/>
            <person name="Sanz L."/>
            <person name="Hyder A.S."/>
            <person name="Ribeiro J.M."/>
            <person name="Arntzen J.W."/>
            <person name="van den Thillart G.E."/>
            <person name="Boetzer M."/>
            <person name="Pirovano W."/>
            <person name="Dirks R.P."/>
            <person name="Spaink H.P."/>
            <person name="Duboule D."/>
            <person name="McGlinn E."/>
            <person name="Kini R.M."/>
            <person name="Richardson M.K."/>
        </authorList>
    </citation>
    <scope>NUCLEOTIDE SEQUENCE</scope>
    <source>
        <tissue evidence="7">Blood</tissue>
    </source>
</reference>
<comment type="subcellular location">
    <subcellularLocation>
        <location evidence="1">Membrane</location>
        <topology evidence="1">Multi-pass membrane protein</topology>
    </subcellularLocation>
</comment>
<dbReference type="PROSITE" id="PS00421">
    <property type="entry name" value="TM4_1"/>
    <property type="match status" value="1"/>
</dbReference>
<dbReference type="OrthoDB" id="10016273at2759"/>
<sequence length="287" mass="31288">VTSGVTGLSFLSGKQGLKRGRRLWAAPEVGPCRRRHLLLPSGLKAAGAEKRSQAEPKPPRLALFSEPARLEPGRFRCTAGLNNKKKDGVRLPEKTSSSTSKVGAYILTGVGALTMLMGFLGCVGAVNEIRCLLGLLEAEMSGIVSELIQNYDPSDDNNRTLENAWDYVQLQLQCCGWTGPETWKNNTVLQEKNQTFYPCSCSNDSFNSLAEVGFCPLDIISNSTTADDWPVKKQGCMKGVQNWLQDNLGIILGVCTGVAVIELLGMVLSICLCKNIHTEDYTKVPKY</sequence>
<feature type="transmembrane region" description="Helical" evidence="6">
    <location>
        <begin position="102"/>
        <end position="126"/>
    </location>
</feature>
<dbReference type="InterPro" id="IPR018499">
    <property type="entry name" value="Tetraspanin/Peripherin"/>
</dbReference>
<dbReference type="FunFam" id="1.10.1450.10:FF:000038">
    <property type="entry name" value="Tetraspanin"/>
    <property type="match status" value="1"/>
</dbReference>